<dbReference type="Proteomes" id="UP001620626">
    <property type="component" value="Unassembled WGS sequence"/>
</dbReference>
<evidence type="ECO:0000313" key="1">
    <source>
        <dbReference type="EMBL" id="KAL3112204.1"/>
    </source>
</evidence>
<dbReference type="EMBL" id="JBICBT010000479">
    <property type="protein sequence ID" value="KAL3112204.1"/>
    <property type="molecule type" value="Genomic_DNA"/>
</dbReference>
<evidence type="ECO:0000313" key="2">
    <source>
        <dbReference type="Proteomes" id="UP001620626"/>
    </source>
</evidence>
<sequence>MHLYDPFPPWFLFLLDFSGSADVPPWFTATESARLRSDELRWLINRPPDQDNESMLALFVGMAFDEEGAADQHEWRALAQSFPQMNIYLAECAGSDQQMSSICAELLLCRLSRPTLPPVRRLRKQLRQCQNGHSAIAQIHHYVRQQIHAADGTAGTLWVDDFVPWCPPCLRLLAELRKLPAEVDGRPPWLNCEAEVTTICRNTGTRRKQEAALEGRLKADLYSYGTLLVVGYGALFLLERP</sequence>
<gene>
    <name evidence="1" type="ORF">niasHT_016977</name>
</gene>
<accession>A0ABD2LAM8</accession>
<dbReference type="AlphaFoldDB" id="A0ABD2LAM8"/>
<comment type="caution">
    <text evidence="1">The sequence shown here is derived from an EMBL/GenBank/DDBJ whole genome shotgun (WGS) entry which is preliminary data.</text>
</comment>
<keyword evidence="2" id="KW-1185">Reference proteome</keyword>
<reference evidence="1 2" key="1">
    <citation type="submission" date="2024-10" db="EMBL/GenBank/DDBJ databases">
        <authorList>
            <person name="Kim D."/>
        </authorList>
    </citation>
    <scope>NUCLEOTIDE SEQUENCE [LARGE SCALE GENOMIC DNA]</scope>
    <source>
        <strain evidence="1">BH-2024</strain>
    </source>
</reference>
<protein>
    <submittedName>
        <fullName evidence="1">Uncharacterized protein</fullName>
    </submittedName>
</protein>
<name>A0ABD2LAM8_9BILA</name>
<organism evidence="1 2">
    <name type="scientific">Heterodera trifolii</name>
    <dbReference type="NCBI Taxonomy" id="157864"/>
    <lineage>
        <taxon>Eukaryota</taxon>
        <taxon>Metazoa</taxon>
        <taxon>Ecdysozoa</taxon>
        <taxon>Nematoda</taxon>
        <taxon>Chromadorea</taxon>
        <taxon>Rhabditida</taxon>
        <taxon>Tylenchina</taxon>
        <taxon>Tylenchomorpha</taxon>
        <taxon>Tylenchoidea</taxon>
        <taxon>Heteroderidae</taxon>
        <taxon>Heteroderinae</taxon>
        <taxon>Heterodera</taxon>
    </lineage>
</organism>
<proteinExistence type="predicted"/>